<evidence type="ECO:0000259" key="2">
    <source>
        <dbReference type="Pfam" id="PF13356"/>
    </source>
</evidence>
<dbReference type="RefSeq" id="WP_418892197.1">
    <property type="nucleotide sequence ID" value="NZ_JBEUWX010000003.1"/>
</dbReference>
<evidence type="ECO:0000313" key="4">
    <source>
        <dbReference type="Proteomes" id="UP001574673"/>
    </source>
</evidence>
<feature type="transmembrane region" description="Helical" evidence="1">
    <location>
        <begin position="136"/>
        <end position="160"/>
    </location>
</feature>
<evidence type="ECO:0000256" key="1">
    <source>
        <dbReference type="SAM" id="Phobius"/>
    </source>
</evidence>
<organism evidence="3 4">
    <name type="scientific">Dentiradicibacter hellwigii</name>
    <dbReference type="NCBI Taxonomy" id="3149053"/>
    <lineage>
        <taxon>Bacteria</taxon>
        <taxon>Pseudomonadati</taxon>
        <taxon>Pseudomonadota</taxon>
        <taxon>Betaproteobacteria</taxon>
        <taxon>Rhodocyclales</taxon>
        <taxon>Rhodocyclaceae</taxon>
        <taxon>Dentiradicibacter</taxon>
    </lineage>
</organism>
<dbReference type="EMBL" id="JBEUWX010000003">
    <property type="protein sequence ID" value="MFA9951117.1"/>
    <property type="molecule type" value="Genomic_DNA"/>
</dbReference>
<dbReference type="Proteomes" id="UP001574673">
    <property type="component" value="Unassembled WGS sequence"/>
</dbReference>
<keyword evidence="1" id="KW-1133">Transmembrane helix</keyword>
<sequence>MRSIKIRGYAGILTYRHIFPMALADTVVRNAKLSPKAAKLAKEKSYFSLLRLLTRNTDWRQKCRFNDSEKLLAHGVYPDVTLKEAREQRDTARKLANGIGPDKMRNHRVQQRFFLRFFLMMENSPRFLTAPLQRPFFLNPLGAISTYFFGFSASEALIFFSQASPFFSM</sequence>
<protein>
    <submittedName>
        <fullName evidence="3">Arm DNA-binding domain-containing protein</fullName>
    </submittedName>
</protein>
<evidence type="ECO:0000313" key="3">
    <source>
        <dbReference type="EMBL" id="MFA9951117.1"/>
    </source>
</evidence>
<keyword evidence="3" id="KW-0238">DNA-binding</keyword>
<dbReference type="InterPro" id="IPR025166">
    <property type="entry name" value="Integrase_DNA_bind_dom"/>
</dbReference>
<dbReference type="Pfam" id="PF13356">
    <property type="entry name" value="Arm-DNA-bind_3"/>
    <property type="match status" value="1"/>
</dbReference>
<gene>
    <name evidence="3" type="ORF">ABCS64_12420</name>
</gene>
<keyword evidence="4" id="KW-1185">Reference proteome</keyword>
<proteinExistence type="predicted"/>
<keyword evidence="1" id="KW-0472">Membrane</keyword>
<reference evidence="4" key="1">
    <citation type="submission" date="2024-06" db="EMBL/GenBank/DDBJ databases">
        <title>Radixoralia hellwigii gen. nov., sp nov., isolated from a root canal in the human oral cavity.</title>
        <authorList>
            <person name="Bartsch S."/>
            <person name="Wittmer A."/>
            <person name="Schulz A.-K."/>
            <person name="Neumann-Schaal M."/>
            <person name="Wolf J."/>
            <person name="Gronow S."/>
            <person name="Tennert C."/>
            <person name="Haecker G."/>
            <person name="Cieplik F."/>
            <person name="Al-Ahmad A."/>
        </authorList>
    </citation>
    <scope>NUCLEOTIDE SEQUENCE [LARGE SCALE GENOMIC DNA]</scope>
    <source>
        <strain evidence="4">Wk13</strain>
    </source>
</reference>
<keyword evidence="1" id="KW-0812">Transmembrane</keyword>
<name>A0ABV4UHM8_9RHOO</name>
<accession>A0ABV4UHM8</accession>
<dbReference type="GO" id="GO:0003677">
    <property type="term" value="F:DNA binding"/>
    <property type="evidence" value="ECO:0007669"/>
    <property type="project" value="UniProtKB-KW"/>
</dbReference>
<dbReference type="InterPro" id="IPR038488">
    <property type="entry name" value="Integrase_DNA-bd_sf"/>
</dbReference>
<feature type="domain" description="Integrase DNA-binding" evidence="2">
    <location>
        <begin position="23"/>
        <end position="105"/>
    </location>
</feature>
<comment type="caution">
    <text evidence="3">The sequence shown here is derived from an EMBL/GenBank/DDBJ whole genome shotgun (WGS) entry which is preliminary data.</text>
</comment>
<dbReference type="Gene3D" id="3.30.160.390">
    <property type="entry name" value="Integrase, DNA-binding domain"/>
    <property type="match status" value="1"/>
</dbReference>